<dbReference type="RefSeq" id="WP_065240966.1">
    <property type="nucleotide sequence ID" value="NZ_JADDHN010000008.1"/>
</dbReference>
<gene>
    <name evidence="1" type="ORF">A8U91_02025</name>
</gene>
<name>A0A1B8P607_HALEL</name>
<dbReference type="PATRIC" id="fig|2746.7.peg.2075"/>
<dbReference type="AlphaFoldDB" id="A0A1B8P607"/>
<sequence>MKVYKPEWRCTLSVTEGAEASDSWKTRLAWRLRQLADRLDGGGRTIKLDCYTEPRISREEVDDCLGKGFVMSQELLTELTQQAACEGIMRDAKAELFEQATTGPKP</sequence>
<organism evidence="1 2">
    <name type="scientific">Halomonas elongata</name>
    <dbReference type="NCBI Taxonomy" id="2746"/>
    <lineage>
        <taxon>Bacteria</taxon>
        <taxon>Pseudomonadati</taxon>
        <taxon>Pseudomonadota</taxon>
        <taxon>Gammaproteobacteria</taxon>
        <taxon>Oceanospirillales</taxon>
        <taxon>Halomonadaceae</taxon>
        <taxon>Halomonas</taxon>
    </lineage>
</organism>
<reference evidence="1 2" key="1">
    <citation type="submission" date="2016-06" db="EMBL/GenBank/DDBJ databases">
        <title>Genome sequence of halotolerant plant growth promoting strain of Halomonas elongata HEK1 isolated from salterns of Rann of Kutch, Gujarat, India.</title>
        <authorList>
            <person name="Gaba S."/>
            <person name="Singh R.N."/>
            <person name="Abrol S."/>
            <person name="Kaushik R."/>
            <person name="Saxena A.K."/>
        </authorList>
    </citation>
    <scope>NUCLEOTIDE SEQUENCE [LARGE SCALE GENOMIC DNA]</scope>
    <source>
        <strain evidence="1 2">HEK1</strain>
    </source>
</reference>
<evidence type="ECO:0000313" key="2">
    <source>
        <dbReference type="Proteomes" id="UP000092504"/>
    </source>
</evidence>
<protein>
    <submittedName>
        <fullName evidence="1">Uncharacterized protein</fullName>
    </submittedName>
</protein>
<dbReference type="EMBL" id="MAJD01000001">
    <property type="protein sequence ID" value="OBX37649.1"/>
    <property type="molecule type" value="Genomic_DNA"/>
</dbReference>
<proteinExistence type="predicted"/>
<dbReference type="Proteomes" id="UP000092504">
    <property type="component" value="Unassembled WGS sequence"/>
</dbReference>
<accession>A0A1B8P607</accession>
<comment type="caution">
    <text evidence="1">The sequence shown here is derived from an EMBL/GenBank/DDBJ whole genome shotgun (WGS) entry which is preliminary data.</text>
</comment>
<evidence type="ECO:0000313" key="1">
    <source>
        <dbReference type="EMBL" id="OBX37649.1"/>
    </source>
</evidence>